<keyword evidence="1" id="KW-0732">Signal</keyword>
<dbReference type="AlphaFoldDB" id="A0A914VXY1"/>
<dbReference type="WBParaSite" id="PSAMB.scaffold2797size21245.g19141.t1">
    <property type="protein sequence ID" value="PSAMB.scaffold2797size21245.g19141.t1"/>
    <property type="gene ID" value="PSAMB.scaffold2797size21245.g19141"/>
</dbReference>
<proteinExistence type="predicted"/>
<sequence>MKANALIILAVISAVTSLEICPYTPIKKVIRTAIRKFDSAAKQTVAIQHLMEEMVEASWGVVVVEDPELIGSEVHWTVPNAWQVEGKEAFCVTVINGWQYNVFLVHNKKLRQEKSPSIDQYSSAVHINQTHSSEFSYV</sequence>
<organism evidence="2 3">
    <name type="scientific">Plectus sambesii</name>
    <dbReference type="NCBI Taxonomy" id="2011161"/>
    <lineage>
        <taxon>Eukaryota</taxon>
        <taxon>Metazoa</taxon>
        <taxon>Ecdysozoa</taxon>
        <taxon>Nematoda</taxon>
        <taxon>Chromadorea</taxon>
        <taxon>Plectida</taxon>
        <taxon>Plectina</taxon>
        <taxon>Plectoidea</taxon>
        <taxon>Plectidae</taxon>
        <taxon>Plectus</taxon>
    </lineage>
</organism>
<protein>
    <submittedName>
        <fullName evidence="3">Uncharacterized protein</fullName>
    </submittedName>
</protein>
<feature type="signal peptide" evidence="1">
    <location>
        <begin position="1"/>
        <end position="17"/>
    </location>
</feature>
<dbReference type="Proteomes" id="UP000887566">
    <property type="component" value="Unplaced"/>
</dbReference>
<evidence type="ECO:0000256" key="1">
    <source>
        <dbReference type="SAM" id="SignalP"/>
    </source>
</evidence>
<reference evidence="3" key="1">
    <citation type="submission" date="2022-11" db="UniProtKB">
        <authorList>
            <consortium name="WormBaseParasite"/>
        </authorList>
    </citation>
    <scope>IDENTIFICATION</scope>
</reference>
<evidence type="ECO:0000313" key="2">
    <source>
        <dbReference type="Proteomes" id="UP000887566"/>
    </source>
</evidence>
<accession>A0A914VXY1</accession>
<feature type="chain" id="PRO_5037388423" evidence="1">
    <location>
        <begin position="18"/>
        <end position="138"/>
    </location>
</feature>
<keyword evidence="2" id="KW-1185">Reference proteome</keyword>
<name>A0A914VXY1_9BILA</name>
<evidence type="ECO:0000313" key="3">
    <source>
        <dbReference type="WBParaSite" id="PSAMB.scaffold2797size21245.g19141.t1"/>
    </source>
</evidence>